<protein>
    <submittedName>
        <fullName evidence="2">Uncharacterized protein</fullName>
    </submittedName>
</protein>
<evidence type="ECO:0000313" key="2">
    <source>
        <dbReference type="EMBL" id="UZF88009.1"/>
    </source>
</evidence>
<keyword evidence="1" id="KW-1133">Transmembrane helix</keyword>
<feature type="transmembrane region" description="Helical" evidence="1">
    <location>
        <begin position="6"/>
        <end position="27"/>
    </location>
</feature>
<dbReference type="AlphaFoldDB" id="A0A9E7ZPR9"/>
<keyword evidence="1" id="KW-0812">Transmembrane</keyword>
<sequence length="81" mass="9269">MTWLWSRVSGWFAGAGALIALGFGIWLKGRQEGKASMQAEQDHRRAEARQARKELDDEVDGLGHADLDERFNRWVRGSEQR</sequence>
<organism evidence="2">
    <name type="scientific">Bosea sp. NBC_00436</name>
    <dbReference type="NCBI Taxonomy" id="2969620"/>
    <lineage>
        <taxon>Bacteria</taxon>
        <taxon>Pseudomonadati</taxon>
        <taxon>Pseudomonadota</taxon>
        <taxon>Alphaproteobacteria</taxon>
        <taxon>Hyphomicrobiales</taxon>
        <taxon>Boseaceae</taxon>
        <taxon>Bosea</taxon>
    </lineage>
</organism>
<keyword evidence="1" id="KW-0472">Membrane</keyword>
<name>A0A9E7ZPR9_9HYPH</name>
<evidence type="ECO:0000256" key="1">
    <source>
        <dbReference type="SAM" id="Phobius"/>
    </source>
</evidence>
<dbReference type="EMBL" id="CP102774">
    <property type="protein sequence ID" value="UZF88009.1"/>
    <property type="molecule type" value="Genomic_DNA"/>
</dbReference>
<accession>A0A9E7ZPR9</accession>
<reference evidence="2" key="1">
    <citation type="submission" date="2022-08" db="EMBL/GenBank/DDBJ databases">
        <title>Complete Genome Sequences of 2 Bosea sp. soil isolates.</title>
        <authorList>
            <person name="Alvarez Arevalo M."/>
            <person name="Sterndorff E.B."/>
            <person name="Faurdal D."/>
            <person name="Joergensen T.S."/>
            <person name="Weber T."/>
        </authorList>
    </citation>
    <scope>NUCLEOTIDE SEQUENCE</scope>
    <source>
        <strain evidence="2">NBC_00436</strain>
    </source>
</reference>
<proteinExistence type="predicted"/>
<gene>
    <name evidence="2" type="ORF">NWE54_04265</name>
</gene>